<organism evidence="4 5">
    <name type="scientific">Obba rivulosa</name>
    <dbReference type="NCBI Taxonomy" id="1052685"/>
    <lineage>
        <taxon>Eukaryota</taxon>
        <taxon>Fungi</taxon>
        <taxon>Dikarya</taxon>
        <taxon>Basidiomycota</taxon>
        <taxon>Agaricomycotina</taxon>
        <taxon>Agaricomycetes</taxon>
        <taxon>Polyporales</taxon>
        <taxon>Gelatoporiaceae</taxon>
        <taxon>Obba</taxon>
    </lineage>
</organism>
<dbReference type="AlphaFoldDB" id="A0A8E2AVL9"/>
<proteinExistence type="inferred from homology"/>
<keyword evidence="1 4" id="KW-0378">Hydrolase</keyword>
<dbReference type="PANTHER" id="PTHR43329">
    <property type="entry name" value="EPOXIDE HYDROLASE"/>
    <property type="match status" value="1"/>
</dbReference>
<dbReference type="OrthoDB" id="284184at2759"/>
<gene>
    <name evidence="4" type="ORF">OBBRIDRAFT_796160</name>
</gene>
<evidence type="ECO:0000256" key="2">
    <source>
        <dbReference type="ARBA" id="ARBA00038334"/>
    </source>
</evidence>
<dbReference type="PRINTS" id="PR00111">
    <property type="entry name" value="ABHYDROLASE"/>
</dbReference>
<dbReference type="Pfam" id="PF00561">
    <property type="entry name" value="Abhydrolase_1"/>
    <property type="match status" value="1"/>
</dbReference>
<evidence type="ECO:0000313" key="5">
    <source>
        <dbReference type="Proteomes" id="UP000250043"/>
    </source>
</evidence>
<dbReference type="SUPFAM" id="SSF53474">
    <property type="entry name" value="alpha/beta-Hydrolases"/>
    <property type="match status" value="1"/>
</dbReference>
<dbReference type="InterPro" id="IPR029058">
    <property type="entry name" value="AB_hydrolase_fold"/>
</dbReference>
<evidence type="ECO:0000259" key="3">
    <source>
        <dbReference type="Pfam" id="PF00561"/>
    </source>
</evidence>
<dbReference type="GO" id="GO:0016787">
    <property type="term" value="F:hydrolase activity"/>
    <property type="evidence" value="ECO:0007669"/>
    <property type="project" value="UniProtKB-KW"/>
</dbReference>
<accession>A0A8E2AVL9</accession>
<feature type="domain" description="AB hydrolase-1" evidence="3">
    <location>
        <begin position="39"/>
        <end position="313"/>
    </location>
</feature>
<keyword evidence="5" id="KW-1185">Reference proteome</keyword>
<dbReference type="InterPro" id="IPR000639">
    <property type="entry name" value="Epox_hydrolase-like"/>
</dbReference>
<protein>
    <submittedName>
        <fullName evidence="4">Alpha/beta-hydrolase</fullName>
    </submittedName>
</protein>
<dbReference type="EMBL" id="KV722483">
    <property type="protein sequence ID" value="OCH87502.1"/>
    <property type="molecule type" value="Genomic_DNA"/>
</dbReference>
<dbReference type="Gene3D" id="3.40.50.1820">
    <property type="entry name" value="alpha/beta hydrolase"/>
    <property type="match status" value="1"/>
</dbReference>
<reference evidence="4 5" key="1">
    <citation type="submission" date="2016-07" db="EMBL/GenBank/DDBJ databases">
        <title>Draft genome of the white-rot fungus Obba rivulosa 3A-2.</title>
        <authorList>
            <consortium name="DOE Joint Genome Institute"/>
            <person name="Miettinen O."/>
            <person name="Riley R."/>
            <person name="Acob R."/>
            <person name="Barry K."/>
            <person name="Cullen D."/>
            <person name="De Vries R."/>
            <person name="Hainaut M."/>
            <person name="Hatakka A."/>
            <person name="Henrissat B."/>
            <person name="Hilden K."/>
            <person name="Kuo R."/>
            <person name="Labutti K."/>
            <person name="Lipzen A."/>
            <person name="Makela M.R."/>
            <person name="Sandor L."/>
            <person name="Spatafora J.W."/>
            <person name="Grigoriev I.V."/>
            <person name="Hibbett D.S."/>
        </authorList>
    </citation>
    <scope>NUCLEOTIDE SEQUENCE [LARGE SCALE GENOMIC DNA]</scope>
    <source>
        <strain evidence="4 5">3A-2</strain>
    </source>
</reference>
<evidence type="ECO:0000256" key="1">
    <source>
        <dbReference type="ARBA" id="ARBA00022801"/>
    </source>
</evidence>
<dbReference type="PRINTS" id="PR00412">
    <property type="entry name" value="EPOXHYDRLASE"/>
</dbReference>
<dbReference type="InterPro" id="IPR000073">
    <property type="entry name" value="AB_hydrolase_1"/>
</dbReference>
<comment type="similarity">
    <text evidence="2">Belongs to the AB hydrolase superfamily. Epoxide hydrolase family.</text>
</comment>
<sequence length="341" mass="38807">MDPANPSSFNHRTELLSTGRRYHFVDQIPDNFDAAATETLLLVHGFPDCWYGWRHQIGPWTRQGYRVVVPDMLGYGGTDKPKDAEEYTSKKLCADLAALLDFVGVRQAVVIGHDWGSFVVNRFALWQSDRLKALVLLSIPYIPPAKEYVSLEATVQQAPDWGYQLYFADQQFTAEIEGKLELFLKFMFSQRRPGAPPTIPFTKPGQLRKLLMDNSDLDPNRMCFLSKEESAYYVEQLRNMQGPLNYYRTTRLRFDEEQAANLPFNLSASLPVLYIGGTRDPTARLELVSRTKPLAPRLQDEYLEGKGHWIMVEAQIAITERIPAWLQELGLGSAKGAQTKL</sequence>
<dbReference type="Proteomes" id="UP000250043">
    <property type="component" value="Unassembled WGS sequence"/>
</dbReference>
<name>A0A8E2AVL9_9APHY</name>
<evidence type="ECO:0000313" key="4">
    <source>
        <dbReference type="EMBL" id="OCH87502.1"/>
    </source>
</evidence>